<sequence length="339" mass="36682">AGRPQARGPPGDRRGLRLHHRAGRLQGPRRAAQPRRQPGHRPQRHGGARGRGLHHPPAHQRRAHPDRQGLPPVRRPAVHRQAALAGREARHPVLPRGRRRPRRRRAALGAAAGPAHPAGRGRAVPLAVAQLGAPSRDRPPRAAPPAAGPHHRHRAGGAAPARAAGGHERRRRRRPALGLRQPPARRAPRRRARGPVGPARRRSAGDPAGADERHDGGPGDPRRPAGGAHRARRNGQPDPPRARLPPDHPAGPGGARGAGGAAQAAGRGQRPHDRARQDRRGEQRGGTPVHLRGDHGLRPRRRGVRRPRRRRAHAHGLRRQHGPGARRRALRRRAAGGRV</sequence>
<proteinExistence type="predicted"/>
<protein>
    <submittedName>
        <fullName evidence="2">Heat-inducible transcription repressor HrcA</fullName>
    </submittedName>
</protein>
<feature type="compositionally biased region" description="Basic residues" evidence="1">
    <location>
        <begin position="37"/>
        <end position="64"/>
    </location>
</feature>
<feature type="non-terminal residue" evidence="2">
    <location>
        <position position="339"/>
    </location>
</feature>
<gene>
    <name evidence="2" type="ORF">AVDCRST_MAG16-1968</name>
</gene>
<reference evidence="2" key="1">
    <citation type="submission" date="2020-02" db="EMBL/GenBank/DDBJ databases">
        <authorList>
            <person name="Meier V. D."/>
        </authorList>
    </citation>
    <scope>NUCLEOTIDE SEQUENCE</scope>
    <source>
        <strain evidence="2">AVDCRST_MAG16</strain>
    </source>
</reference>
<feature type="compositionally biased region" description="Basic residues" evidence="1">
    <location>
        <begin position="298"/>
        <end position="339"/>
    </location>
</feature>
<feature type="compositionally biased region" description="Low complexity" evidence="1">
    <location>
        <begin position="24"/>
        <end position="36"/>
    </location>
</feature>
<feature type="compositionally biased region" description="Gly residues" evidence="1">
    <location>
        <begin position="251"/>
        <end position="260"/>
    </location>
</feature>
<feature type="region of interest" description="Disordered" evidence="1">
    <location>
        <begin position="1"/>
        <end position="339"/>
    </location>
</feature>
<dbReference type="AlphaFoldDB" id="A0A6J4LY86"/>
<evidence type="ECO:0000256" key="1">
    <source>
        <dbReference type="SAM" id="MobiDB-lite"/>
    </source>
</evidence>
<feature type="compositionally biased region" description="Low complexity" evidence="1">
    <location>
        <begin position="107"/>
        <end position="125"/>
    </location>
</feature>
<feature type="compositionally biased region" description="Basic and acidic residues" evidence="1">
    <location>
        <begin position="210"/>
        <end position="223"/>
    </location>
</feature>
<feature type="compositionally biased region" description="Basic residues" evidence="1">
    <location>
        <begin position="96"/>
        <end position="106"/>
    </location>
</feature>
<feature type="compositionally biased region" description="Basic and acidic residues" evidence="1">
    <location>
        <begin position="270"/>
        <end position="283"/>
    </location>
</feature>
<name>A0A6J4LY86_9ACTN</name>
<evidence type="ECO:0000313" key="2">
    <source>
        <dbReference type="EMBL" id="CAA9345031.1"/>
    </source>
</evidence>
<accession>A0A6J4LY86</accession>
<feature type="non-terminal residue" evidence="2">
    <location>
        <position position="1"/>
    </location>
</feature>
<dbReference type="EMBL" id="CADCUE010000180">
    <property type="protein sequence ID" value="CAA9345031.1"/>
    <property type="molecule type" value="Genomic_DNA"/>
</dbReference>
<organism evidence="2">
    <name type="scientific">uncultured Frankineae bacterium</name>
    <dbReference type="NCBI Taxonomy" id="437475"/>
    <lineage>
        <taxon>Bacteria</taxon>
        <taxon>Bacillati</taxon>
        <taxon>Actinomycetota</taxon>
        <taxon>Actinomycetes</taxon>
        <taxon>Frankiales</taxon>
        <taxon>environmental samples</taxon>
    </lineage>
</organism>